<keyword evidence="4 6" id="KW-0697">Rotamase</keyword>
<evidence type="ECO:0000259" key="9">
    <source>
        <dbReference type="PROSITE" id="PS50198"/>
    </source>
</evidence>
<dbReference type="InterPro" id="IPR027304">
    <property type="entry name" value="Trigger_fact/SurA_dom_sf"/>
</dbReference>
<dbReference type="InterPro" id="IPR050245">
    <property type="entry name" value="PrsA_foldase"/>
</dbReference>
<evidence type="ECO:0000313" key="11">
    <source>
        <dbReference type="Proteomes" id="UP000579136"/>
    </source>
</evidence>
<dbReference type="Gene3D" id="3.10.50.40">
    <property type="match status" value="1"/>
</dbReference>
<dbReference type="Proteomes" id="UP000579136">
    <property type="component" value="Unassembled WGS sequence"/>
</dbReference>
<evidence type="ECO:0000256" key="1">
    <source>
        <dbReference type="ARBA" id="ARBA00000971"/>
    </source>
</evidence>
<organism evidence="10 11">
    <name type="scientific">Nosocomiicoccus ampullae</name>
    <dbReference type="NCBI Taxonomy" id="489910"/>
    <lineage>
        <taxon>Bacteria</taxon>
        <taxon>Bacillati</taxon>
        <taxon>Bacillota</taxon>
        <taxon>Bacilli</taxon>
        <taxon>Bacillales</taxon>
        <taxon>Staphylococcaceae</taxon>
        <taxon>Nosocomiicoccus</taxon>
    </lineage>
</organism>
<evidence type="ECO:0000256" key="8">
    <source>
        <dbReference type="SAM" id="SignalP"/>
    </source>
</evidence>
<dbReference type="InterPro" id="IPR046357">
    <property type="entry name" value="PPIase_dom_sf"/>
</dbReference>
<evidence type="ECO:0000256" key="4">
    <source>
        <dbReference type="ARBA" id="ARBA00023110"/>
    </source>
</evidence>
<accession>A0A9Q2CVW6</accession>
<dbReference type="SUPFAM" id="SSF54534">
    <property type="entry name" value="FKBP-like"/>
    <property type="match status" value="1"/>
</dbReference>
<evidence type="ECO:0000256" key="7">
    <source>
        <dbReference type="SAM" id="MobiDB-lite"/>
    </source>
</evidence>
<evidence type="ECO:0000256" key="5">
    <source>
        <dbReference type="ARBA" id="ARBA00023235"/>
    </source>
</evidence>
<evidence type="ECO:0000256" key="6">
    <source>
        <dbReference type="PROSITE-ProRule" id="PRU00278"/>
    </source>
</evidence>
<feature type="region of interest" description="Disordered" evidence="7">
    <location>
        <begin position="21"/>
        <end position="41"/>
    </location>
</feature>
<dbReference type="InterPro" id="IPR000297">
    <property type="entry name" value="PPIase_PpiC"/>
</dbReference>
<protein>
    <recommendedName>
        <fullName evidence="2">peptidylprolyl isomerase</fullName>
        <ecNumber evidence="2">5.2.1.8</ecNumber>
    </recommendedName>
</protein>
<name>A0A9Q2CVW6_9STAP</name>
<evidence type="ECO:0000256" key="3">
    <source>
        <dbReference type="ARBA" id="ARBA00022729"/>
    </source>
</evidence>
<dbReference type="EC" id="5.2.1.8" evidence="2"/>
<proteinExistence type="predicted"/>
<feature type="region of interest" description="Disordered" evidence="7">
    <location>
        <begin position="160"/>
        <end position="216"/>
    </location>
</feature>
<dbReference type="PANTHER" id="PTHR47245:SF1">
    <property type="entry name" value="FOLDASE PROTEIN PRSA"/>
    <property type="match status" value="1"/>
</dbReference>
<keyword evidence="5 6" id="KW-0413">Isomerase</keyword>
<dbReference type="Pfam" id="PF13616">
    <property type="entry name" value="Rotamase_3"/>
    <property type="match status" value="1"/>
</dbReference>
<dbReference type="PROSITE" id="PS50198">
    <property type="entry name" value="PPIC_PPIASE_2"/>
    <property type="match status" value="1"/>
</dbReference>
<feature type="compositionally biased region" description="Basic and acidic residues" evidence="7">
    <location>
        <begin position="27"/>
        <end position="40"/>
    </location>
</feature>
<keyword evidence="11" id="KW-1185">Reference proteome</keyword>
<sequence>MKKFITTASLSAALVLSACANDDENKDEAKEEKDDIKYEDTLATSDAGDVTVDDILNSIGSEEVASQTFEITLNKIIEDKYKDEVDIDQLKEDIDKEIEEYGGEEQFSQVLAQSQPGLTVEGYKQSKIANVLHNKFFADKLEISDDDALKDSYNAQHILVKVDEEGEDKEDDKDQKSDKEAKKEAEDILKEVKDGGDFDEIAKEKSDDTGSAMNGGKLGLVTKGQMVPEFEEALFELEPGEVSDVVKSDFGYHIIKRLDTNKEDMSENEIADAKSQIINQKIQEDPNKIMDFYKELLDEYNVKFKNKDIKEQIDKMMQPLEIQKDAE</sequence>
<dbReference type="PANTHER" id="PTHR47245">
    <property type="entry name" value="PEPTIDYLPROLYL ISOMERASE"/>
    <property type="match status" value="1"/>
</dbReference>
<dbReference type="GO" id="GO:0003755">
    <property type="term" value="F:peptidyl-prolyl cis-trans isomerase activity"/>
    <property type="evidence" value="ECO:0007669"/>
    <property type="project" value="UniProtKB-KW"/>
</dbReference>
<evidence type="ECO:0000256" key="2">
    <source>
        <dbReference type="ARBA" id="ARBA00013194"/>
    </source>
</evidence>
<dbReference type="AlphaFoldDB" id="A0A9Q2CVW6"/>
<dbReference type="EMBL" id="JACHHF010000001">
    <property type="protein sequence ID" value="MBB5175159.1"/>
    <property type="molecule type" value="Genomic_DNA"/>
</dbReference>
<feature type="signal peptide" evidence="8">
    <location>
        <begin position="1"/>
        <end position="20"/>
    </location>
</feature>
<reference evidence="10 11" key="1">
    <citation type="submission" date="2020-08" db="EMBL/GenBank/DDBJ databases">
        <title>Genomic Encyclopedia of Type Strains, Phase IV (KMG-IV): sequencing the most valuable type-strain genomes for metagenomic binning, comparative biology and taxonomic classification.</title>
        <authorList>
            <person name="Goeker M."/>
        </authorList>
    </citation>
    <scope>NUCLEOTIDE SEQUENCE [LARGE SCALE GENOMIC DNA]</scope>
    <source>
        <strain evidence="10 11">DSM 19163</strain>
    </source>
</reference>
<feature type="chain" id="PRO_5040130381" description="peptidylprolyl isomerase" evidence="8">
    <location>
        <begin position="21"/>
        <end position="327"/>
    </location>
</feature>
<dbReference type="PROSITE" id="PS51257">
    <property type="entry name" value="PROKAR_LIPOPROTEIN"/>
    <property type="match status" value="1"/>
</dbReference>
<dbReference type="SUPFAM" id="SSF109998">
    <property type="entry name" value="Triger factor/SurA peptide-binding domain-like"/>
    <property type="match status" value="1"/>
</dbReference>
<dbReference type="RefSeq" id="WP_183672596.1">
    <property type="nucleotide sequence ID" value="NZ_CBCRYX010000011.1"/>
</dbReference>
<keyword evidence="3 8" id="KW-0732">Signal</keyword>
<gene>
    <name evidence="10" type="ORF">HNQ45_000017</name>
</gene>
<feature type="domain" description="PpiC" evidence="9">
    <location>
        <begin position="150"/>
        <end position="259"/>
    </location>
</feature>
<evidence type="ECO:0000313" key="10">
    <source>
        <dbReference type="EMBL" id="MBB5175159.1"/>
    </source>
</evidence>
<feature type="compositionally biased region" description="Basic and acidic residues" evidence="7">
    <location>
        <begin position="172"/>
        <end position="208"/>
    </location>
</feature>
<comment type="caution">
    <text evidence="10">The sequence shown here is derived from an EMBL/GenBank/DDBJ whole genome shotgun (WGS) entry which is preliminary data.</text>
</comment>
<comment type="catalytic activity">
    <reaction evidence="1">
        <text>[protein]-peptidylproline (omega=180) = [protein]-peptidylproline (omega=0)</text>
        <dbReference type="Rhea" id="RHEA:16237"/>
        <dbReference type="Rhea" id="RHEA-COMP:10747"/>
        <dbReference type="Rhea" id="RHEA-COMP:10748"/>
        <dbReference type="ChEBI" id="CHEBI:83833"/>
        <dbReference type="ChEBI" id="CHEBI:83834"/>
        <dbReference type="EC" id="5.2.1.8"/>
    </reaction>
</comment>